<evidence type="ECO:0000313" key="2">
    <source>
        <dbReference type="EMBL" id="EYC33856.1"/>
    </source>
</evidence>
<dbReference type="OrthoDB" id="4748970at2759"/>
<dbReference type="STRING" id="53326.A0A016W2M8"/>
<dbReference type="AlphaFoldDB" id="A0A016W2M8"/>
<evidence type="ECO:0000256" key="1">
    <source>
        <dbReference type="SAM" id="MobiDB-lite"/>
    </source>
</evidence>
<feature type="region of interest" description="Disordered" evidence="1">
    <location>
        <begin position="128"/>
        <end position="150"/>
    </location>
</feature>
<sequence>MNTRVCVADGGVIDRSLMFNNESFSSSVSTTSSTSSSHFSVENVVHFPNKPRLSIDATARATNAIRLSPGFLEAVATCSKDDDVSRRIHEATRRYNHFGAEVFERFREELGAGPKTYERLRHNSIRRRLTKADSNDDSGRATTSSDASSVCDFPVDDEPTAFLPYRSRLAFGSSQSVYDQNDISTISARLEHIKNEFFAGNDKPFSSMSGFQTPTTALGAAMQDLNMKSAFAPVSPKSRPIHHHRGISQKSGYRISDLLHEFLHCKELYKDPTNPVDSPHSMDASVCHGKTSQ</sequence>
<feature type="region of interest" description="Disordered" evidence="1">
    <location>
        <begin position="273"/>
        <end position="293"/>
    </location>
</feature>
<gene>
    <name evidence="2" type="primary">Acey_s0001.g128</name>
    <name evidence="2" type="ORF">Y032_0001g128</name>
</gene>
<dbReference type="Proteomes" id="UP000024635">
    <property type="component" value="Unassembled WGS sequence"/>
</dbReference>
<reference evidence="3" key="1">
    <citation type="journal article" date="2015" name="Nat. Genet.">
        <title>The genome and transcriptome of the zoonotic hookworm Ancylostoma ceylanicum identify infection-specific gene families.</title>
        <authorList>
            <person name="Schwarz E.M."/>
            <person name="Hu Y."/>
            <person name="Antoshechkin I."/>
            <person name="Miller M.M."/>
            <person name="Sternberg P.W."/>
            <person name="Aroian R.V."/>
        </authorList>
    </citation>
    <scope>NUCLEOTIDE SEQUENCE</scope>
    <source>
        <strain evidence="3">HY135</strain>
    </source>
</reference>
<comment type="caution">
    <text evidence="2">The sequence shown here is derived from an EMBL/GenBank/DDBJ whole genome shotgun (WGS) entry which is preliminary data.</text>
</comment>
<evidence type="ECO:0000313" key="3">
    <source>
        <dbReference type="Proteomes" id="UP000024635"/>
    </source>
</evidence>
<accession>A0A016W2M8</accession>
<keyword evidence="3" id="KW-1185">Reference proteome</keyword>
<organism evidence="2 3">
    <name type="scientific">Ancylostoma ceylanicum</name>
    <dbReference type="NCBI Taxonomy" id="53326"/>
    <lineage>
        <taxon>Eukaryota</taxon>
        <taxon>Metazoa</taxon>
        <taxon>Ecdysozoa</taxon>
        <taxon>Nematoda</taxon>
        <taxon>Chromadorea</taxon>
        <taxon>Rhabditida</taxon>
        <taxon>Rhabditina</taxon>
        <taxon>Rhabditomorpha</taxon>
        <taxon>Strongyloidea</taxon>
        <taxon>Ancylostomatidae</taxon>
        <taxon>Ancylostomatinae</taxon>
        <taxon>Ancylostoma</taxon>
    </lineage>
</organism>
<proteinExistence type="predicted"/>
<name>A0A016W2M8_9BILA</name>
<protein>
    <submittedName>
        <fullName evidence="2">Uncharacterized protein</fullName>
    </submittedName>
</protein>
<feature type="compositionally biased region" description="Basic and acidic residues" evidence="1">
    <location>
        <begin position="130"/>
        <end position="139"/>
    </location>
</feature>
<dbReference type="EMBL" id="JARK01001337">
    <property type="protein sequence ID" value="EYC33856.1"/>
    <property type="molecule type" value="Genomic_DNA"/>
</dbReference>